<dbReference type="GeneID" id="129603239"/>
<evidence type="ECO:0000256" key="1">
    <source>
        <dbReference type="SAM" id="MobiDB-lite"/>
    </source>
</evidence>
<name>A0A9W2XC69_BETSP</name>
<dbReference type="RefSeq" id="XP_055359526.1">
    <property type="nucleotide sequence ID" value="XM_055503551.1"/>
</dbReference>
<gene>
    <name evidence="3" type="primary">LOC129603239</name>
</gene>
<sequence length="103" mass="11487">MASWSGSIVRPYIYDPESDPDAQEEAVEVTTFRMIQDVSQWYQCGKCQSMPTEAENCCCQEIAQTLQVSVIQKFCELVLGISGTKSQSSHPLMRGVAHQSRVP</sequence>
<evidence type="ECO:0000313" key="2">
    <source>
        <dbReference type="Proteomes" id="UP000515150"/>
    </source>
</evidence>
<keyword evidence="2" id="KW-1185">Reference proteome</keyword>
<proteinExistence type="predicted"/>
<evidence type="ECO:0000313" key="3">
    <source>
        <dbReference type="RefSeq" id="XP_055359526.1"/>
    </source>
</evidence>
<protein>
    <submittedName>
        <fullName evidence="3">Uncharacterized protein LOC129603239 isoform X2</fullName>
    </submittedName>
</protein>
<organism evidence="2 3">
    <name type="scientific">Betta splendens</name>
    <name type="common">Siamese fighting fish</name>
    <dbReference type="NCBI Taxonomy" id="158456"/>
    <lineage>
        <taxon>Eukaryota</taxon>
        <taxon>Metazoa</taxon>
        <taxon>Chordata</taxon>
        <taxon>Craniata</taxon>
        <taxon>Vertebrata</taxon>
        <taxon>Euteleostomi</taxon>
        <taxon>Actinopterygii</taxon>
        <taxon>Neopterygii</taxon>
        <taxon>Teleostei</taxon>
        <taxon>Neoteleostei</taxon>
        <taxon>Acanthomorphata</taxon>
        <taxon>Anabantaria</taxon>
        <taxon>Anabantiformes</taxon>
        <taxon>Anabantoidei</taxon>
        <taxon>Osphronemidae</taxon>
        <taxon>Betta</taxon>
    </lineage>
</organism>
<feature type="region of interest" description="Disordered" evidence="1">
    <location>
        <begin position="84"/>
        <end position="103"/>
    </location>
</feature>
<reference evidence="3" key="1">
    <citation type="submission" date="2025-08" db="UniProtKB">
        <authorList>
            <consortium name="RefSeq"/>
        </authorList>
    </citation>
    <scope>IDENTIFICATION</scope>
</reference>
<dbReference type="AlphaFoldDB" id="A0A9W2XC69"/>
<dbReference type="Proteomes" id="UP000515150">
    <property type="component" value="Chromosome 17"/>
</dbReference>
<accession>A0A9W2XC69</accession>